<evidence type="ECO:0000313" key="5">
    <source>
        <dbReference type="EMBL" id="VDN39638.1"/>
    </source>
</evidence>
<accession>A0A183EMK6</accession>
<dbReference type="OrthoDB" id="442731at2759"/>
<dbReference type="Pfam" id="PF25020">
    <property type="entry name" value="TTR_TEN1-4"/>
    <property type="match status" value="1"/>
</dbReference>
<dbReference type="InterPro" id="IPR051216">
    <property type="entry name" value="Teneurin"/>
</dbReference>
<reference evidence="7" key="1">
    <citation type="submission" date="2016-06" db="UniProtKB">
        <authorList>
            <consortium name="WormBaseParasite"/>
        </authorList>
    </citation>
    <scope>IDENTIFICATION</scope>
</reference>
<organism evidence="7">
    <name type="scientific">Gongylonema pulchrum</name>
    <dbReference type="NCBI Taxonomy" id="637853"/>
    <lineage>
        <taxon>Eukaryota</taxon>
        <taxon>Metazoa</taxon>
        <taxon>Ecdysozoa</taxon>
        <taxon>Nematoda</taxon>
        <taxon>Chromadorea</taxon>
        <taxon>Rhabditida</taxon>
        <taxon>Spirurina</taxon>
        <taxon>Spiruromorpha</taxon>
        <taxon>Spiruroidea</taxon>
        <taxon>Gongylonematidae</taxon>
        <taxon>Gongylonema</taxon>
    </lineage>
</organism>
<evidence type="ECO:0000256" key="3">
    <source>
        <dbReference type="ARBA" id="ARBA00023157"/>
    </source>
</evidence>
<dbReference type="PANTHER" id="PTHR11219:SF69">
    <property type="entry name" value="TENEURIN-A"/>
    <property type="match status" value="1"/>
</dbReference>
<feature type="domain" description="Teneurin TTR-like" evidence="4">
    <location>
        <begin position="123"/>
        <end position="212"/>
    </location>
</feature>
<dbReference type="GO" id="GO:0008045">
    <property type="term" value="P:motor neuron axon guidance"/>
    <property type="evidence" value="ECO:0007669"/>
    <property type="project" value="TreeGrafter"/>
</dbReference>
<reference evidence="5 6" key="2">
    <citation type="submission" date="2018-11" db="EMBL/GenBank/DDBJ databases">
        <authorList>
            <consortium name="Pathogen Informatics"/>
        </authorList>
    </citation>
    <scope>NUCLEOTIDE SEQUENCE [LARGE SCALE GENOMIC DNA]</scope>
</reference>
<dbReference type="EMBL" id="UYRT01094491">
    <property type="protein sequence ID" value="VDN39638.1"/>
    <property type="molecule type" value="Genomic_DNA"/>
</dbReference>
<dbReference type="WBParaSite" id="GPUH_0002222401-mRNA-1">
    <property type="protein sequence ID" value="GPUH_0002222401-mRNA-1"/>
    <property type="gene ID" value="GPUH_0002222401"/>
</dbReference>
<dbReference type="InterPro" id="IPR056820">
    <property type="entry name" value="TEN_TTR-like"/>
</dbReference>
<evidence type="ECO:0000256" key="2">
    <source>
        <dbReference type="ARBA" id="ARBA00022737"/>
    </source>
</evidence>
<name>A0A183EMK6_9BILA</name>
<evidence type="ECO:0000256" key="1">
    <source>
        <dbReference type="ARBA" id="ARBA00022536"/>
    </source>
</evidence>
<keyword evidence="3" id="KW-1015">Disulfide bond</keyword>
<gene>
    <name evidence="5" type="ORF">GPUH_LOCUS22197</name>
</gene>
<evidence type="ECO:0000313" key="6">
    <source>
        <dbReference type="Proteomes" id="UP000271098"/>
    </source>
</evidence>
<dbReference type="AlphaFoldDB" id="A0A183EMK6"/>
<keyword evidence="6" id="KW-1185">Reference proteome</keyword>
<evidence type="ECO:0000313" key="7">
    <source>
        <dbReference type="WBParaSite" id="GPUH_0002222401-mRNA-1"/>
    </source>
</evidence>
<proteinExistence type="predicted"/>
<dbReference type="PANTHER" id="PTHR11219">
    <property type="entry name" value="TENEURIN AND N-ACETYLGLUCOSAMINE-1-PHOSPHODIESTER ALPHA-N-ACETYLGLUCOSAMINIDASE"/>
    <property type="match status" value="1"/>
</dbReference>
<keyword evidence="1" id="KW-0245">EGF-like domain</keyword>
<sequence length="224" mass="25453">METVLASCFPDYGSVLVIRHILVKTARYPSNRTVMTASIMIMEVSQMHIWYNLFNYLDGLVDCEDSECCTERSCSSSQMCATVIQPRDVLLKVIPPVNANFYQQIKFLIQRDSVQRYTDERHFNASFVSIIRGRVLAQDGSPLTGVRIAEARHPPLTGFTLSRSEDNGGAFDLMVNGGRAVTLQFMRKPFEKLEKTFYIPWNEIVYVGDVRMRLGPASVSFKFT</sequence>
<dbReference type="Proteomes" id="UP000271098">
    <property type="component" value="Unassembled WGS sequence"/>
</dbReference>
<evidence type="ECO:0000259" key="4">
    <source>
        <dbReference type="Pfam" id="PF25020"/>
    </source>
</evidence>
<protein>
    <submittedName>
        <fullName evidence="7">LAM_G_DOMAIN domain-containing protein</fullName>
    </submittedName>
</protein>
<keyword evidence="2" id="KW-0677">Repeat</keyword>